<dbReference type="InterPro" id="IPR052636">
    <property type="entry name" value="UDP-D-xylose:L-fucose_XylT"/>
</dbReference>
<dbReference type="InterPro" id="IPR005069">
    <property type="entry name" value="Nucl-diP-sugar_transferase"/>
</dbReference>
<accession>A0A8B7Y7C1</accession>
<feature type="compositionally biased region" description="Basic and acidic residues" evidence="2">
    <location>
        <begin position="78"/>
        <end position="90"/>
    </location>
</feature>
<gene>
    <name evidence="6" type="primary">LOC110977971</name>
</gene>
<name>A0A8B7Y7C1_ACAPL</name>
<evidence type="ECO:0000259" key="4">
    <source>
        <dbReference type="Pfam" id="PF03407"/>
    </source>
</evidence>
<evidence type="ECO:0000256" key="3">
    <source>
        <dbReference type="SAM" id="Phobius"/>
    </source>
</evidence>
<dbReference type="PANTHER" id="PTHR47032">
    <property type="entry name" value="UDP-D-XYLOSE:L-FUCOSE ALPHA-1,3-D-XYLOSYLTRANSFERASE-RELATED"/>
    <property type="match status" value="1"/>
</dbReference>
<comment type="similarity">
    <text evidence="1">Belongs to the glycosyltransferase 77 family.</text>
</comment>
<evidence type="ECO:0000256" key="1">
    <source>
        <dbReference type="ARBA" id="ARBA00007033"/>
    </source>
</evidence>
<feature type="domain" description="Nucleotide-diphospho-sugar transferase" evidence="4">
    <location>
        <begin position="148"/>
        <end position="342"/>
    </location>
</feature>
<keyword evidence="3" id="KW-0472">Membrane</keyword>
<reference evidence="6" key="1">
    <citation type="submission" date="2025-08" db="UniProtKB">
        <authorList>
            <consortium name="RefSeq"/>
        </authorList>
    </citation>
    <scope>IDENTIFICATION</scope>
</reference>
<evidence type="ECO:0000313" key="5">
    <source>
        <dbReference type="Proteomes" id="UP000694845"/>
    </source>
</evidence>
<sequence>MSSLKGSSPTNSRFVLKMGSVIVALLTAVGLLFAGVELSGEYRLRSPGAVVGKKNDQGSLRKLQIVTSGSLDGSDISEDVRAKQERRDPLPEIQRTALPRAPHHDQQYCTDTDVERRPGKIVLTTTNIAFIELTDNWLESVQRTRACPNITVVTDDDTAMAHYSNKSLRYPGLHVRKINPRKISRSNPEWASKSQFMDNRQRVALPLIQNGYEVLCTDADMFWLRDPYPYFQDDFDVAVQRELPNLYDAGFVYFKPTRNAIAFLIQWMDAVRTGDESLKPSQAMNELLKSKTIPELQVKVLHSDNFPNGKLFFNETWRAKKGEIIVVHNNLDTKLDVKVKRLKEYARDQLRST</sequence>
<evidence type="ECO:0000256" key="2">
    <source>
        <dbReference type="SAM" id="MobiDB-lite"/>
    </source>
</evidence>
<keyword evidence="5" id="KW-1185">Reference proteome</keyword>
<evidence type="ECO:0000313" key="6">
    <source>
        <dbReference type="RefSeq" id="XP_022088235.1"/>
    </source>
</evidence>
<dbReference type="InterPro" id="IPR029044">
    <property type="entry name" value="Nucleotide-diphossugar_trans"/>
</dbReference>
<feature type="transmembrane region" description="Helical" evidence="3">
    <location>
        <begin position="14"/>
        <end position="36"/>
    </location>
</feature>
<keyword evidence="3" id="KW-1133">Transmembrane helix</keyword>
<dbReference type="AlphaFoldDB" id="A0A8B7Y7C1"/>
<organism evidence="5 6">
    <name type="scientific">Acanthaster planci</name>
    <name type="common">Crown-of-thorns starfish</name>
    <dbReference type="NCBI Taxonomy" id="133434"/>
    <lineage>
        <taxon>Eukaryota</taxon>
        <taxon>Metazoa</taxon>
        <taxon>Echinodermata</taxon>
        <taxon>Eleutherozoa</taxon>
        <taxon>Asterozoa</taxon>
        <taxon>Asteroidea</taxon>
        <taxon>Valvatacea</taxon>
        <taxon>Valvatida</taxon>
        <taxon>Acanthasteridae</taxon>
        <taxon>Acanthaster</taxon>
    </lineage>
</organism>
<protein>
    <submittedName>
        <fullName evidence="6">UDP-D-xylose:L-fucose alpha-1,3-D-xylosyltransferase 1-like isoform X2</fullName>
    </submittedName>
</protein>
<proteinExistence type="inferred from homology"/>
<dbReference type="GO" id="GO:0005794">
    <property type="term" value="C:Golgi apparatus"/>
    <property type="evidence" value="ECO:0007669"/>
    <property type="project" value="TreeGrafter"/>
</dbReference>
<feature type="region of interest" description="Disordered" evidence="2">
    <location>
        <begin position="70"/>
        <end position="94"/>
    </location>
</feature>
<dbReference type="Proteomes" id="UP000694845">
    <property type="component" value="Unplaced"/>
</dbReference>
<dbReference type="GeneID" id="110977971"/>
<dbReference type="OrthoDB" id="3219396at2759"/>
<dbReference type="RefSeq" id="XP_022088235.1">
    <property type="nucleotide sequence ID" value="XM_022232543.1"/>
</dbReference>
<dbReference type="GO" id="GO:0016757">
    <property type="term" value="F:glycosyltransferase activity"/>
    <property type="evidence" value="ECO:0007669"/>
    <property type="project" value="TreeGrafter"/>
</dbReference>
<dbReference type="SUPFAM" id="SSF53448">
    <property type="entry name" value="Nucleotide-diphospho-sugar transferases"/>
    <property type="match status" value="1"/>
</dbReference>
<keyword evidence="3" id="KW-0812">Transmembrane</keyword>
<dbReference type="PANTHER" id="PTHR47032:SF1">
    <property type="entry name" value="UDP-D-XYLOSE:L-FUCOSE ALPHA-1,3-D-XYLOSYLTRANSFERASE-RELATED"/>
    <property type="match status" value="1"/>
</dbReference>
<dbReference type="Pfam" id="PF03407">
    <property type="entry name" value="Nucleotid_trans"/>
    <property type="match status" value="1"/>
</dbReference>